<keyword evidence="6 8" id="KW-0539">Nucleus</keyword>
<gene>
    <name evidence="10" type="ORF">WG66_19650</name>
</gene>
<dbReference type="PANTHER" id="PTHR12882:SF1">
    <property type="entry name" value="TRANSCRIPTION ELONGATION FACTOR SPT4"/>
    <property type="match status" value="1"/>
</dbReference>
<dbReference type="PIRSF" id="PIRSF025023">
    <property type="entry name" value="Spt4"/>
    <property type="match status" value="1"/>
</dbReference>
<dbReference type="GO" id="GO:0032044">
    <property type="term" value="C:DSIF complex"/>
    <property type="evidence" value="ECO:0007669"/>
    <property type="project" value="TreeGrafter"/>
</dbReference>
<evidence type="ECO:0000256" key="4">
    <source>
        <dbReference type="ARBA" id="ARBA00020182"/>
    </source>
</evidence>
<dbReference type="Proteomes" id="UP000054988">
    <property type="component" value="Unassembled WGS sequence"/>
</dbReference>
<dbReference type="InterPro" id="IPR038510">
    <property type="entry name" value="Spt4_sf"/>
</dbReference>
<evidence type="ECO:0000256" key="2">
    <source>
        <dbReference type="ARBA" id="ARBA00004584"/>
    </source>
</evidence>
<dbReference type="SUPFAM" id="SSF63393">
    <property type="entry name" value="RNA polymerase subunits"/>
    <property type="match status" value="1"/>
</dbReference>
<accession>A0A0W0EUY5</accession>
<organism evidence="10 11">
    <name type="scientific">Moniliophthora roreri</name>
    <name type="common">Frosty pod rot fungus</name>
    <name type="synonym">Monilia roreri</name>
    <dbReference type="NCBI Taxonomy" id="221103"/>
    <lineage>
        <taxon>Eukaryota</taxon>
        <taxon>Fungi</taxon>
        <taxon>Dikarya</taxon>
        <taxon>Basidiomycota</taxon>
        <taxon>Agaricomycotina</taxon>
        <taxon>Agaricomycetes</taxon>
        <taxon>Agaricomycetidae</taxon>
        <taxon>Agaricales</taxon>
        <taxon>Marasmiineae</taxon>
        <taxon>Marasmiaceae</taxon>
        <taxon>Moniliophthora</taxon>
    </lineage>
</organism>
<dbReference type="PANTHER" id="PTHR12882">
    <property type="entry name" value="SUPPRESSOR OF TY 4"/>
    <property type="match status" value="1"/>
</dbReference>
<reference evidence="10 11" key="1">
    <citation type="submission" date="2015-12" db="EMBL/GenBank/DDBJ databases">
        <title>Draft genome sequence of Moniliophthora roreri, the causal agent of frosty pod rot of cacao.</title>
        <authorList>
            <person name="Aime M.C."/>
            <person name="Diaz-Valderrama J.R."/>
            <person name="Kijpornyongpan T."/>
            <person name="Phillips-Mora W."/>
        </authorList>
    </citation>
    <scope>NUCLEOTIDE SEQUENCE [LARGE SCALE GENOMIC DNA]</scope>
    <source>
        <strain evidence="10 11">MCA 2952</strain>
    </source>
</reference>
<feature type="domain" description="Spt4/RpoE2 zinc finger" evidence="9">
    <location>
        <begin position="19"/>
        <end position="96"/>
    </location>
</feature>
<dbReference type="eggNOG" id="KOG3490">
    <property type="taxonomic scope" value="Eukaryota"/>
</dbReference>
<evidence type="ECO:0000256" key="3">
    <source>
        <dbReference type="ARBA" id="ARBA00010464"/>
    </source>
</evidence>
<evidence type="ECO:0000313" key="10">
    <source>
        <dbReference type="EMBL" id="KTB27730.1"/>
    </source>
</evidence>
<comment type="function">
    <text evidence="8">The SPT4-SPT5 complex mediates both activation and inhibition of transcription elongation, and plays a role in pre-mRNA processing. This complex seems to be important for the stability of the RNA polymerase II elongation machinery on the chromatin template but not for the inherent ability of this machinery to translocate down the gene.</text>
</comment>
<proteinExistence type="inferred from homology"/>
<evidence type="ECO:0000256" key="5">
    <source>
        <dbReference type="ARBA" id="ARBA00023163"/>
    </source>
</evidence>
<evidence type="ECO:0000259" key="9">
    <source>
        <dbReference type="SMART" id="SM01389"/>
    </source>
</evidence>
<dbReference type="SMART" id="SM01389">
    <property type="entry name" value="Spt4"/>
    <property type="match status" value="1"/>
</dbReference>
<dbReference type="GO" id="GO:0000775">
    <property type="term" value="C:chromosome, centromeric region"/>
    <property type="evidence" value="ECO:0007669"/>
    <property type="project" value="UniProtKB-SubCell"/>
</dbReference>
<dbReference type="InterPro" id="IPR009287">
    <property type="entry name" value="Spt4"/>
</dbReference>
<dbReference type="CDD" id="cd07973">
    <property type="entry name" value="Spt4"/>
    <property type="match status" value="1"/>
</dbReference>
<dbReference type="Gene3D" id="3.30.40.210">
    <property type="match status" value="1"/>
</dbReference>
<dbReference type="GO" id="GO:0000993">
    <property type="term" value="F:RNA polymerase II complex binding"/>
    <property type="evidence" value="ECO:0007669"/>
    <property type="project" value="TreeGrafter"/>
</dbReference>
<evidence type="ECO:0000256" key="7">
    <source>
        <dbReference type="ARBA" id="ARBA00023328"/>
    </source>
</evidence>
<keyword evidence="5 8" id="KW-0804">Transcription</keyword>
<evidence type="ECO:0000256" key="6">
    <source>
        <dbReference type="ARBA" id="ARBA00023242"/>
    </source>
</evidence>
<dbReference type="EMBL" id="LATX01002520">
    <property type="protein sequence ID" value="KTB27730.1"/>
    <property type="molecule type" value="Genomic_DNA"/>
</dbReference>
<dbReference type="InterPro" id="IPR022800">
    <property type="entry name" value="Spt4/RpoE2_Znf"/>
</dbReference>
<dbReference type="GO" id="GO:0006355">
    <property type="term" value="P:regulation of DNA-templated transcription"/>
    <property type="evidence" value="ECO:0007669"/>
    <property type="project" value="InterPro"/>
</dbReference>
<keyword evidence="7" id="KW-0137">Centromere</keyword>
<comment type="similarity">
    <text evidence="3 8">Belongs to the SPT4 family.</text>
</comment>
<dbReference type="InterPro" id="IPR029040">
    <property type="entry name" value="RPABC4/Spt4"/>
</dbReference>
<dbReference type="AlphaFoldDB" id="A0A0W0EUY5"/>
<name>A0A0W0EUY5_MONRR</name>
<dbReference type="Pfam" id="PF06093">
    <property type="entry name" value="Spt4"/>
    <property type="match status" value="1"/>
</dbReference>
<dbReference type="GO" id="GO:0140673">
    <property type="term" value="P:transcription elongation-coupled chromatin remodeling"/>
    <property type="evidence" value="ECO:0007669"/>
    <property type="project" value="InterPro"/>
</dbReference>
<evidence type="ECO:0000256" key="8">
    <source>
        <dbReference type="PIRNR" id="PIRNR025023"/>
    </source>
</evidence>
<evidence type="ECO:0000256" key="1">
    <source>
        <dbReference type="ARBA" id="ARBA00004123"/>
    </source>
</evidence>
<comment type="subcellular location">
    <subcellularLocation>
        <location evidence="2">Chromosome</location>
        <location evidence="2">Centromere</location>
    </subcellularLocation>
    <subcellularLocation>
        <location evidence="1 8">Nucleus</location>
    </subcellularLocation>
</comment>
<sequence length="123" mass="13895">MAEDASNVASIPPPKSRHLRACLLCSVIQTSNDFRVKGCPNCEEILQLKDSPDRISTCTTVYFDGVIGVTDPENSWVAKWQRTSQYVRGMYAVRVKGRVPEDVEAELDARGFKYRPRDQTELD</sequence>
<dbReference type="GO" id="GO:0008270">
    <property type="term" value="F:zinc ion binding"/>
    <property type="evidence" value="ECO:0007669"/>
    <property type="project" value="InterPro"/>
</dbReference>
<comment type="caution">
    <text evidence="10">The sequence shown here is derived from an EMBL/GenBank/DDBJ whole genome shotgun (WGS) entry which is preliminary data.</text>
</comment>
<evidence type="ECO:0000313" key="11">
    <source>
        <dbReference type="Proteomes" id="UP000054988"/>
    </source>
</evidence>
<protein>
    <recommendedName>
        <fullName evidence="4 8">Transcription elongation factor SPT4</fullName>
    </recommendedName>
</protein>